<evidence type="ECO:0000256" key="2">
    <source>
        <dbReference type="ARBA" id="ARBA00004635"/>
    </source>
</evidence>
<keyword evidence="11" id="KW-0636">Prenylation</keyword>
<comment type="catalytic activity">
    <reaction evidence="12">
        <text>GTP + H2O = GDP + phosphate + H(+)</text>
        <dbReference type="Rhea" id="RHEA:19669"/>
        <dbReference type="ChEBI" id="CHEBI:15377"/>
        <dbReference type="ChEBI" id="CHEBI:15378"/>
        <dbReference type="ChEBI" id="CHEBI:37565"/>
        <dbReference type="ChEBI" id="CHEBI:43474"/>
        <dbReference type="ChEBI" id="CHEBI:58189"/>
        <dbReference type="EC" id="3.6.5.2"/>
    </reaction>
</comment>
<accession>A0A4E9ESR7</accession>
<gene>
    <name evidence="17" type="primary">bma-let-60</name>
    <name evidence="13 16" type="synonym">Bma-let-60</name>
    <name evidence="17" type="ORF">Bm16898</name>
    <name evidence="14" type="ORF">BM_BM16898</name>
    <name evidence="13" type="ORF">BM_Bm16898</name>
</gene>
<dbReference type="GO" id="GO:0003925">
    <property type="term" value="F:G protein activity"/>
    <property type="evidence" value="ECO:0007669"/>
    <property type="project" value="UniProtKB-EC"/>
</dbReference>
<evidence type="ECO:0000256" key="7">
    <source>
        <dbReference type="ARBA" id="ARBA00022801"/>
    </source>
</evidence>
<dbReference type="InterPro" id="IPR001806">
    <property type="entry name" value="Small_GTPase"/>
</dbReference>
<dbReference type="InterPro" id="IPR005225">
    <property type="entry name" value="Small_GTP-bd"/>
</dbReference>
<evidence type="ECO:0000256" key="6">
    <source>
        <dbReference type="ARBA" id="ARBA00022741"/>
    </source>
</evidence>
<accession>A0A0K0J2J0</accession>
<dbReference type="GO" id="GO:0005525">
    <property type="term" value="F:GTP binding"/>
    <property type="evidence" value="ECO:0007669"/>
    <property type="project" value="UniProtKB-KW"/>
</dbReference>
<dbReference type="GeneID" id="6102476"/>
<evidence type="ECO:0000256" key="5">
    <source>
        <dbReference type="ARBA" id="ARBA00022475"/>
    </source>
</evidence>
<evidence type="ECO:0000313" key="17">
    <source>
        <dbReference type="WormBase" id="Bm16898"/>
    </source>
</evidence>
<keyword evidence="9" id="KW-0472">Membrane</keyword>
<dbReference type="NCBIfam" id="TIGR00231">
    <property type="entry name" value="small_GTP"/>
    <property type="match status" value="1"/>
</dbReference>
<keyword evidence="15" id="KW-1185">Reference proteome</keyword>
<dbReference type="Gene3D" id="3.40.50.300">
    <property type="entry name" value="P-loop containing nucleotide triphosphate hydrolases"/>
    <property type="match status" value="1"/>
</dbReference>
<reference evidence="14" key="3">
    <citation type="submission" date="2019-04" db="EMBL/GenBank/DDBJ databases">
        <authorList>
            <person name="Howe K."/>
            <person name="Paulini M."/>
            <person name="Williams G."/>
        </authorList>
    </citation>
    <scope>NUCLEOTIDE SEQUENCE [LARGE SCALE GENOMIC DNA]</scope>
    <source>
        <strain evidence="14">FR3</strain>
    </source>
</reference>
<evidence type="ECO:0000313" key="16">
    <source>
        <dbReference type="WBParaSite" id="Bm16898.1"/>
    </source>
</evidence>
<dbReference type="SMART" id="SM00175">
    <property type="entry name" value="RAB"/>
    <property type="match status" value="1"/>
</dbReference>
<dbReference type="RefSeq" id="XP_001899045.1">
    <property type="nucleotide sequence ID" value="XM_001899010.1"/>
</dbReference>
<dbReference type="PRINTS" id="PR00449">
    <property type="entry name" value="RASTRNSFRMNG"/>
</dbReference>
<dbReference type="CDD" id="cd04138">
    <property type="entry name" value="H_N_K_Ras_like"/>
    <property type="match status" value="1"/>
</dbReference>
<dbReference type="KEGG" id="bmy:BM_BM16898"/>
<dbReference type="WormBase" id="Bm16898">
    <property type="protein sequence ID" value="BM33274"/>
    <property type="gene ID" value="WBGene00249818"/>
    <property type="gene designation" value="Bma-let-60"/>
</dbReference>
<evidence type="ECO:0000256" key="8">
    <source>
        <dbReference type="ARBA" id="ARBA00023134"/>
    </source>
</evidence>
<proteinExistence type="inferred from homology"/>
<dbReference type="AlphaFoldDB" id="A0A0K0J2J0"/>
<reference evidence="13" key="2">
    <citation type="submission" date="2012-12" db="EMBL/GenBank/DDBJ databases">
        <authorList>
            <person name="Gao Y.W."/>
            <person name="Fan S.T."/>
            <person name="Sun H.T."/>
            <person name="Wang Z."/>
            <person name="Gao X.L."/>
            <person name="Li Y.G."/>
            <person name="Wang T.C."/>
            <person name="Zhang K."/>
            <person name="Xu W.W."/>
            <person name="Yu Z.J."/>
            <person name="Xia X.Z."/>
        </authorList>
    </citation>
    <scope>NUCLEOTIDE SEQUENCE</scope>
    <source>
        <strain evidence="13">FR3</strain>
    </source>
</reference>
<comment type="subcellular location">
    <subcellularLocation>
        <location evidence="1">Cell membrane</location>
    </subcellularLocation>
    <subcellularLocation>
        <location evidence="2">Membrane</location>
        <topology evidence="2">Lipid-anchor</topology>
    </subcellularLocation>
</comment>
<evidence type="ECO:0000256" key="9">
    <source>
        <dbReference type="ARBA" id="ARBA00023136"/>
    </source>
</evidence>
<dbReference type="STRING" id="6279.A0A0K0J2J0"/>
<dbReference type="PROSITE" id="PS51419">
    <property type="entry name" value="RAB"/>
    <property type="match status" value="1"/>
</dbReference>
<dbReference type="SMART" id="SM00174">
    <property type="entry name" value="RHO"/>
    <property type="match status" value="1"/>
</dbReference>
<dbReference type="PROSITE" id="PS51420">
    <property type="entry name" value="RHO"/>
    <property type="match status" value="1"/>
</dbReference>
<keyword evidence="7" id="KW-0378">Hydrolase</keyword>
<evidence type="ECO:0000256" key="3">
    <source>
        <dbReference type="ARBA" id="ARBA00008344"/>
    </source>
</evidence>
<keyword evidence="6" id="KW-0547">Nucleotide-binding</keyword>
<dbReference type="PANTHER" id="PTHR24070">
    <property type="entry name" value="RAS, DI-RAS, AND RHEB FAMILY MEMBERS OF SMALL GTPASE SUPERFAMILY"/>
    <property type="match status" value="1"/>
</dbReference>
<name>A0A0K0J2J0_BRUMA</name>
<dbReference type="WBParaSite" id="Bm16898.1">
    <property type="protein sequence ID" value="Bm16898.1"/>
    <property type="gene ID" value="WBGene00249818"/>
</dbReference>
<dbReference type="PROSITE" id="PS51421">
    <property type="entry name" value="RAS"/>
    <property type="match status" value="1"/>
</dbReference>
<evidence type="ECO:0000256" key="1">
    <source>
        <dbReference type="ARBA" id="ARBA00004236"/>
    </source>
</evidence>
<dbReference type="InterPro" id="IPR027417">
    <property type="entry name" value="P-loop_NTPase"/>
</dbReference>
<dbReference type="SMART" id="SM00173">
    <property type="entry name" value="RAS"/>
    <property type="match status" value="1"/>
</dbReference>
<evidence type="ECO:0000313" key="15">
    <source>
        <dbReference type="Proteomes" id="UP000006672"/>
    </source>
</evidence>
<dbReference type="FunCoup" id="A0A0K0J2J0">
    <property type="interactions" value="1787"/>
</dbReference>
<evidence type="ECO:0000256" key="12">
    <source>
        <dbReference type="ARBA" id="ARBA00048098"/>
    </source>
</evidence>
<dbReference type="Pfam" id="PF00071">
    <property type="entry name" value="Ras"/>
    <property type="match status" value="1"/>
</dbReference>
<dbReference type="OrthoDB" id="5976022at2759"/>
<keyword evidence="5" id="KW-1003">Cell membrane</keyword>
<evidence type="ECO:0000256" key="4">
    <source>
        <dbReference type="ARBA" id="ARBA00011984"/>
    </source>
</evidence>
<dbReference type="GO" id="GO:0005886">
    <property type="term" value="C:plasma membrane"/>
    <property type="evidence" value="ECO:0007669"/>
    <property type="project" value="UniProtKB-SubCell"/>
</dbReference>
<evidence type="ECO:0000313" key="14">
    <source>
        <dbReference type="EMBL" id="VIO87053.1"/>
    </source>
</evidence>
<dbReference type="InterPro" id="IPR020849">
    <property type="entry name" value="Small_GTPase_Ras-type"/>
</dbReference>
<reference evidence="13 15" key="1">
    <citation type="journal article" date="2007" name="Science">
        <title>Draft genome of the filarial nematode parasite Brugia malayi.</title>
        <authorList>
            <person name="Ghedin E."/>
            <person name="Wang S."/>
            <person name="Spiro D."/>
            <person name="Caler E."/>
            <person name="Zhao Q."/>
            <person name="Crabtree J."/>
            <person name="Allen J.E."/>
            <person name="Delcher A.L."/>
            <person name="Guiliano D.B."/>
            <person name="Miranda-Saavedra D."/>
            <person name="Angiuoli S.V."/>
            <person name="Creasy T."/>
            <person name="Amedeo P."/>
            <person name="Haas B."/>
            <person name="El-Sayed N.M."/>
            <person name="Wortman J.R."/>
            <person name="Feldblyum T."/>
            <person name="Tallon L."/>
            <person name="Schatz M."/>
            <person name="Shumway M."/>
            <person name="Koo H."/>
            <person name="Salzberg S.L."/>
            <person name="Schobel S."/>
            <person name="Pertea M."/>
            <person name="Pop M."/>
            <person name="White O."/>
            <person name="Barton G.J."/>
            <person name="Carlow C.K."/>
            <person name="Crawford M.J."/>
            <person name="Daub J."/>
            <person name="Dimmic M.W."/>
            <person name="Estes C.F."/>
            <person name="Foster J.M."/>
            <person name="Ganatra M."/>
            <person name="Gregory W.F."/>
            <person name="Johnson N.M."/>
            <person name="Jin J."/>
            <person name="Komuniecki R."/>
            <person name="Korf I."/>
            <person name="Kumar S."/>
            <person name="Laney S."/>
            <person name="Li B.W."/>
            <person name="Li W."/>
            <person name="Lindblom T.H."/>
            <person name="Lustigman S."/>
            <person name="Ma D."/>
            <person name="Maina C.V."/>
            <person name="Martin D.M."/>
            <person name="McCarter J.P."/>
            <person name="McReynolds L."/>
            <person name="Mitreva M."/>
            <person name="Nutman T.B."/>
            <person name="Parkinson J."/>
            <person name="Peregrin-Alvarez J.M."/>
            <person name="Poole C."/>
            <person name="Ren Q."/>
            <person name="Saunders L."/>
            <person name="Sluder A.E."/>
            <person name="Smith K."/>
            <person name="Stanke M."/>
            <person name="Unnasch T.R."/>
            <person name="Ware J."/>
            <person name="Wei A.D."/>
            <person name="Weil G."/>
            <person name="Williams D.J."/>
            <person name="Zhang Y."/>
            <person name="Williams S.A."/>
            <person name="Fraser-Liggett C."/>
            <person name="Slatko B."/>
            <person name="Blaxter M.L."/>
            <person name="Scott A.L."/>
        </authorList>
    </citation>
    <scope>NUCLEOTIDE SEQUENCE</scope>
    <source>
        <strain evidence="13 15">FR3</strain>
    </source>
</reference>
<evidence type="ECO:0000256" key="11">
    <source>
        <dbReference type="ARBA" id="ARBA00023289"/>
    </source>
</evidence>
<dbReference type="Proteomes" id="UP000006672">
    <property type="component" value="Unassembled WGS sequence"/>
</dbReference>
<reference evidence="16" key="4">
    <citation type="submission" date="2019-12" db="UniProtKB">
        <authorList>
            <consortium name="WormBaseParasite"/>
        </authorList>
    </citation>
    <scope>IDENTIFICATION</scope>
</reference>
<dbReference type="CTD" id="6102476"/>
<dbReference type="GO" id="GO:0007165">
    <property type="term" value="P:signal transduction"/>
    <property type="evidence" value="ECO:0007669"/>
    <property type="project" value="InterPro"/>
</dbReference>
<evidence type="ECO:0000256" key="10">
    <source>
        <dbReference type="ARBA" id="ARBA00023288"/>
    </source>
</evidence>
<dbReference type="SUPFAM" id="SSF52540">
    <property type="entry name" value="P-loop containing nucleoside triphosphate hydrolases"/>
    <property type="match status" value="1"/>
</dbReference>
<comment type="similarity">
    <text evidence="3">Belongs to the small GTPase superfamily. Ras family.</text>
</comment>
<dbReference type="EMBL" id="LN856931">
    <property type="protein sequence ID" value="CRZ24013.1"/>
    <property type="molecule type" value="Genomic_DNA"/>
</dbReference>
<dbReference type="EC" id="3.6.5.2" evidence="4"/>
<protein>
    <recommendedName>
        <fullName evidence="4">small monomeric GTPase</fullName>
        <ecNumber evidence="4">3.6.5.2</ecNumber>
    </recommendedName>
</protein>
<organism evidence="13">
    <name type="scientific">Brugia malayi</name>
    <name type="common">Filarial nematode worm</name>
    <dbReference type="NCBI Taxonomy" id="6279"/>
    <lineage>
        <taxon>Eukaryota</taxon>
        <taxon>Metazoa</taxon>
        <taxon>Ecdysozoa</taxon>
        <taxon>Nematoda</taxon>
        <taxon>Chromadorea</taxon>
        <taxon>Rhabditida</taxon>
        <taxon>Spirurina</taxon>
        <taxon>Spiruromorpha</taxon>
        <taxon>Filarioidea</taxon>
        <taxon>Onchocercidae</taxon>
        <taxon>Brugia</taxon>
    </lineage>
</organism>
<sequence>MTEYKLVVVGDGGVGKSALTIQLIQNHFVEEYDPTIEDSYRKQVVIDGETCLLDILDTAGQEEYSAMRDQYMRTGEGFLLVFAVNEAKSFENVTQYRDQIRRVKDSDEVPMVLVGNKCDLAQRTVESRAILDASRSLGMPAVETSAKTRMGVDDAFYTLVREIRKHKEKQCIKPRKKRKCVII</sequence>
<keyword evidence="10" id="KW-0449">Lipoprotein</keyword>
<evidence type="ECO:0000313" key="13">
    <source>
        <dbReference type="EMBL" id="CRZ24013.1"/>
    </source>
</evidence>
<dbReference type="EMBL" id="CAAKNF010000196">
    <property type="protein sequence ID" value="VIO87053.1"/>
    <property type="molecule type" value="Genomic_DNA"/>
</dbReference>
<dbReference type="FunFam" id="3.40.50.300:FF:000096">
    <property type="entry name" value="KRAS proto-oncogene, GTPase"/>
    <property type="match status" value="1"/>
</dbReference>
<keyword evidence="8" id="KW-0342">GTP-binding</keyword>